<dbReference type="EMBL" id="CAUJNA010003228">
    <property type="protein sequence ID" value="CAJ1396348.1"/>
    <property type="molecule type" value="Genomic_DNA"/>
</dbReference>
<evidence type="ECO:0000313" key="1">
    <source>
        <dbReference type="EMBL" id="CAJ1396348.1"/>
    </source>
</evidence>
<organism evidence="1 2">
    <name type="scientific">Effrenium voratum</name>
    <dbReference type="NCBI Taxonomy" id="2562239"/>
    <lineage>
        <taxon>Eukaryota</taxon>
        <taxon>Sar</taxon>
        <taxon>Alveolata</taxon>
        <taxon>Dinophyceae</taxon>
        <taxon>Suessiales</taxon>
        <taxon>Symbiodiniaceae</taxon>
        <taxon>Effrenium</taxon>
    </lineage>
</organism>
<keyword evidence="2" id="KW-1185">Reference proteome</keyword>
<reference evidence="1" key="1">
    <citation type="submission" date="2023-08" db="EMBL/GenBank/DDBJ databases">
        <authorList>
            <person name="Chen Y."/>
            <person name="Shah S."/>
            <person name="Dougan E. K."/>
            <person name="Thang M."/>
            <person name="Chan C."/>
        </authorList>
    </citation>
    <scope>NUCLEOTIDE SEQUENCE</scope>
</reference>
<sequence length="1005" mass="112024">MWARAVPIVLWGDEGTHNFKSWMLFSWMLDVSLWRTNSKASRNLAFACPVNMYRSHEKVNQTLQALLQAVKADLDGLAKGLEVCGEVWTFHVVACKGDLKYLAQSLNLTRFPGCEEVCFRCLASMGRQDPSLVYMDLSETAAWRTRPAPDPWSERPCLSLLDGFSLRMVSTDWMHTWHLGVARDLVGAAMKICLKSQFWPGPNLARRFSAVQRRLNDFKAQHGLQMHLKRLSKSRLAWEDGTCPEFKSSAADTGVMIRFVASELSDRLPPEPYEGLAACAWLADQLQEAVMRAGLFLSDSEVEQTLMYGRAFLASYMKLAKLANVRRELYFKVRPKFHYLTHLIEDVQTRPSRRSLGWDSCWIDEDWVKVGPSDSLTALTDTVTVDCILRVPKKLPNPLDPETCQLSRESHRRHVTALVGLALKVPAFEVFADRQPVEWGLTEVIEHSLIAQEPLPTSGPSGSWLQLTEGDSNGGGLGGWWKLVVLEPGQRQRVDPLAMDIIVWVDHEPSALPDMPRPSPQELDRLFAEAELSIDQGAKDRELRIKELILALKSDLVAAVASNNEAEMEAAVLRAREVELPAKTEAVACLVTCRLLAAADSGVESEMRNALRFAREKGMEKLNVYKEVLELQKRLYGQQLQQRLALLAAEDAALADLGAVYQTAAAHGLDEVQRHALALGEKRLAGPLPALAQLRSEAQACGWQAMEQLCEKQILRVTMELALARCEDSDDLSTLRAIELRAQQEDLADLAARAARALWVCDAASMAQDSKPAERRKVEMPCLIIIGPGGRADEVLARRRVEAGGRLAHILITDDDEVTVEDLPTSSLGSEGFRSGVFLWRPPHSSEPISKLGHRLGTKRQTYFTKLGPDAMSLTGRICQVTSEEGQLRHVRVWDDERLVVEMSGHVVLNADMQVAETLGVEVSEEQLKAFGTFSTRWALTSCAVHFVFLCARWAISIRMEASAESGQTPWWRTLIDLASGPVLGQWLIQDMFSVSMSGERIGHA</sequence>
<dbReference type="Proteomes" id="UP001178507">
    <property type="component" value="Unassembled WGS sequence"/>
</dbReference>
<name>A0AA36IYJ0_9DINO</name>
<evidence type="ECO:0000313" key="2">
    <source>
        <dbReference type="Proteomes" id="UP001178507"/>
    </source>
</evidence>
<comment type="caution">
    <text evidence="1">The sequence shown here is derived from an EMBL/GenBank/DDBJ whole genome shotgun (WGS) entry which is preliminary data.</text>
</comment>
<proteinExistence type="predicted"/>
<dbReference type="AlphaFoldDB" id="A0AA36IYJ0"/>
<protein>
    <submittedName>
        <fullName evidence="1">Uncharacterized protein</fullName>
    </submittedName>
</protein>
<gene>
    <name evidence="1" type="ORF">EVOR1521_LOCUS20602</name>
</gene>
<accession>A0AA36IYJ0</accession>